<reference evidence="2 3" key="1">
    <citation type="journal article" date="2019" name="Int. J. Syst. Evol. Microbiol.">
        <title>The Global Catalogue of Microorganisms (GCM) 10K type strain sequencing project: providing services to taxonomists for standard genome sequencing and annotation.</title>
        <authorList>
            <consortium name="The Broad Institute Genomics Platform"/>
            <consortium name="The Broad Institute Genome Sequencing Center for Infectious Disease"/>
            <person name="Wu L."/>
            <person name="Ma J."/>
        </authorList>
    </citation>
    <scope>NUCLEOTIDE SEQUENCE [LARGE SCALE GENOMIC DNA]</scope>
    <source>
        <strain evidence="2 3">JCM 14193</strain>
    </source>
</reference>
<keyword evidence="3" id="KW-1185">Reference proteome</keyword>
<feature type="domain" description="NodB homology" evidence="1">
    <location>
        <begin position="64"/>
        <end position="245"/>
    </location>
</feature>
<dbReference type="Proteomes" id="UP001500740">
    <property type="component" value="Unassembled WGS sequence"/>
</dbReference>
<dbReference type="RefSeq" id="WP_343781032.1">
    <property type="nucleotide sequence ID" value="NZ_BAAACZ010000002.1"/>
</dbReference>
<protein>
    <submittedName>
        <fullName evidence="2">Delta-lactam-biosynthetic de-N-acetylase</fullName>
    </submittedName>
</protein>
<sequence length="259" mass="29859">MKKIMLIILSVVFIFSNIPSEAVSNESYGYGYKKKYDENPPDLGFYGPLIEEYNGVYLGDEENRMVYLTFDSGYEQGYTEQILDVLEEKDVPATFFLTGHYVEDQPELVKRKVNDGHIIGNHSDDHLDYTKISDEKIKEDLKSLDEKIMNTTDQEGVQFFRPAKGVFSERTLQLTDELGYTNVFWTVALVDWNKDENKGWQHSFDELLKQVHPGAVILLHAVTEDNAEALGYLIDELRERDYEFGSLDDLVWHHSVPIG</sequence>
<name>A0ABN0ZJW3_9BACI</name>
<evidence type="ECO:0000313" key="2">
    <source>
        <dbReference type="EMBL" id="GAA0450473.1"/>
    </source>
</evidence>
<comment type="caution">
    <text evidence="2">The sequence shown here is derived from an EMBL/GenBank/DDBJ whole genome shotgun (WGS) entry which is preliminary data.</text>
</comment>
<dbReference type="PANTHER" id="PTHR10587:SF78">
    <property type="entry name" value="PEPTIDOGLYCAN-N-ACETYLMURAMIC ACID DEACETYLASE PDAA"/>
    <property type="match status" value="1"/>
</dbReference>
<dbReference type="InterPro" id="IPR011330">
    <property type="entry name" value="Glyco_hydro/deAcase_b/a-brl"/>
</dbReference>
<proteinExistence type="predicted"/>
<dbReference type="InterPro" id="IPR050248">
    <property type="entry name" value="Polysacc_deacetylase_ArnD"/>
</dbReference>
<dbReference type="InterPro" id="IPR002509">
    <property type="entry name" value="NODB_dom"/>
</dbReference>
<dbReference type="EMBL" id="BAAACZ010000002">
    <property type="protein sequence ID" value="GAA0450473.1"/>
    <property type="molecule type" value="Genomic_DNA"/>
</dbReference>
<gene>
    <name evidence="2" type="primary">pdaA</name>
    <name evidence="2" type="ORF">GCM10008935_01130</name>
</gene>
<dbReference type="Gene3D" id="3.20.20.370">
    <property type="entry name" value="Glycoside hydrolase/deacetylase"/>
    <property type="match status" value="1"/>
</dbReference>
<dbReference type="PROSITE" id="PS51677">
    <property type="entry name" value="NODB"/>
    <property type="match status" value="1"/>
</dbReference>
<dbReference type="SUPFAM" id="SSF88713">
    <property type="entry name" value="Glycoside hydrolase/deacetylase"/>
    <property type="match status" value="1"/>
</dbReference>
<dbReference type="Pfam" id="PF01522">
    <property type="entry name" value="Polysacc_deac_1"/>
    <property type="match status" value="1"/>
</dbReference>
<evidence type="ECO:0000313" key="3">
    <source>
        <dbReference type="Proteomes" id="UP001500740"/>
    </source>
</evidence>
<evidence type="ECO:0000259" key="1">
    <source>
        <dbReference type="PROSITE" id="PS51677"/>
    </source>
</evidence>
<dbReference type="PANTHER" id="PTHR10587">
    <property type="entry name" value="GLYCOSYL TRANSFERASE-RELATED"/>
    <property type="match status" value="1"/>
</dbReference>
<organism evidence="2 3">
    <name type="scientific">Alkalibacillus silvisoli</name>
    <dbReference type="NCBI Taxonomy" id="392823"/>
    <lineage>
        <taxon>Bacteria</taxon>
        <taxon>Bacillati</taxon>
        <taxon>Bacillota</taxon>
        <taxon>Bacilli</taxon>
        <taxon>Bacillales</taxon>
        <taxon>Bacillaceae</taxon>
        <taxon>Alkalibacillus</taxon>
    </lineage>
</organism>
<accession>A0ABN0ZJW3</accession>